<keyword evidence="4" id="KW-0802">TPR repeat</keyword>
<dbReference type="Proteomes" id="UP000321899">
    <property type="component" value="Unassembled WGS sequence"/>
</dbReference>
<name>A0A5S5MCG0_9BACT</name>
<evidence type="ECO:0000256" key="1">
    <source>
        <dbReference type="ARBA" id="ARBA00001561"/>
    </source>
</evidence>
<feature type="compositionally biased region" description="Pro residues" evidence="5">
    <location>
        <begin position="154"/>
        <end position="173"/>
    </location>
</feature>
<dbReference type="InterPro" id="IPR021731">
    <property type="entry name" value="AMIN_dom"/>
</dbReference>
<dbReference type="EC" id="3.5.1.28" evidence="2"/>
<feature type="repeat" description="TPR" evidence="4">
    <location>
        <begin position="103"/>
        <end position="136"/>
    </location>
</feature>
<evidence type="ECO:0000313" key="8">
    <source>
        <dbReference type="Proteomes" id="UP000321899"/>
    </source>
</evidence>
<feature type="domain" description="MurNAc-LAA" evidence="6">
    <location>
        <begin position="443"/>
        <end position="594"/>
    </location>
</feature>
<dbReference type="Pfam" id="PF11741">
    <property type="entry name" value="AMIN"/>
    <property type="match status" value="1"/>
</dbReference>
<dbReference type="SUPFAM" id="SSF53187">
    <property type="entry name" value="Zn-dependent exopeptidases"/>
    <property type="match status" value="1"/>
</dbReference>
<dbReference type="PROSITE" id="PS50005">
    <property type="entry name" value="TPR"/>
    <property type="match status" value="1"/>
</dbReference>
<evidence type="ECO:0000313" key="7">
    <source>
        <dbReference type="EMBL" id="TYT73402.1"/>
    </source>
</evidence>
<dbReference type="GO" id="GO:0008745">
    <property type="term" value="F:N-acetylmuramoyl-L-alanine amidase activity"/>
    <property type="evidence" value="ECO:0007669"/>
    <property type="project" value="UniProtKB-EC"/>
</dbReference>
<dbReference type="SMART" id="SM00646">
    <property type="entry name" value="Ami_3"/>
    <property type="match status" value="1"/>
</dbReference>
<dbReference type="RefSeq" id="WP_139450721.1">
    <property type="nucleotide sequence ID" value="NZ_VDMB01000031.1"/>
</dbReference>
<evidence type="ECO:0000256" key="3">
    <source>
        <dbReference type="ARBA" id="ARBA00022801"/>
    </source>
</evidence>
<dbReference type="InterPro" id="IPR002508">
    <property type="entry name" value="MurNAc-LAA_cat"/>
</dbReference>
<dbReference type="InterPro" id="IPR011990">
    <property type="entry name" value="TPR-like_helical_dom_sf"/>
</dbReference>
<feature type="region of interest" description="Disordered" evidence="5">
    <location>
        <begin position="149"/>
        <end position="192"/>
    </location>
</feature>
<evidence type="ECO:0000256" key="4">
    <source>
        <dbReference type="PROSITE-ProRule" id="PRU00339"/>
    </source>
</evidence>
<evidence type="ECO:0000259" key="6">
    <source>
        <dbReference type="SMART" id="SM00646"/>
    </source>
</evidence>
<dbReference type="PANTHER" id="PTHR30404:SF0">
    <property type="entry name" value="N-ACETYLMURAMOYL-L-ALANINE AMIDASE AMIC"/>
    <property type="match status" value="1"/>
</dbReference>
<evidence type="ECO:0000256" key="2">
    <source>
        <dbReference type="ARBA" id="ARBA00011901"/>
    </source>
</evidence>
<comment type="catalytic activity">
    <reaction evidence="1">
        <text>Hydrolyzes the link between N-acetylmuramoyl residues and L-amino acid residues in certain cell-wall glycopeptides.</text>
        <dbReference type="EC" id="3.5.1.28"/>
    </reaction>
</comment>
<dbReference type="AlphaFoldDB" id="A0A5S5MCG0"/>
<dbReference type="Pfam" id="PF01520">
    <property type="entry name" value="Amidase_3"/>
    <property type="match status" value="1"/>
</dbReference>
<dbReference type="Gene3D" id="2.60.40.3500">
    <property type="match status" value="1"/>
</dbReference>
<protein>
    <recommendedName>
        <fullName evidence="2">N-acetylmuramoyl-L-alanine amidase</fullName>
        <ecNumber evidence="2">3.5.1.28</ecNumber>
    </recommendedName>
</protein>
<sequence>MVLPTYRIRVHTDLPPPCRGKRVMRIPVLCILIFCLLFSCFPAWAGSVRDLYLQADRDFQELQKNTERRKYRTNWEKIADNFENAYRLDSQNAWAPASLYRAAEVYLGLSHFSGRSSDRDKAIELFRRVFHECPKSRYKFRAEDKLKELGAPLQAPPPPPRPVIQPAPTPEPPIKTMRSTRPEEAPLPAAEIPATSIPVLPIPDSGIQIMPVIEKTETASQRNQEDVSHLGMIQGVRYQTHPNRTRIVVDSDRELAYTYNDLNQDRERGLPPRVYVDFKQTTLKEDILPAVQINDPQVKAFRIARNTKEKVRLVMDLDQSRDFKIFQLFDPYRTVIDIWGEARSSERTALAANLPPAVLPPVATTSSASAIRRQLALGVHRIVIDPGHGGKDPGAIGYQRGVLEKDINLQISKILADKLRKELNCEVLLTRDKDVYLSLEERTQFANQHKADLFLSIHTNAAMNRNAHGIETYFLNLATDEESIAVAARENATSTKNISDLQTILNDLMQNAKINESSRLASYVQKGMVDSVKPHYSNISDKGVKQAPFYVLLGAQMPSILIEAGFITNPRECQRLTNPQYQSRIADGIVDGIRRYIQEHFPKNSP</sequence>
<dbReference type="InterPro" id="IPR019734">
    <property type="entry name" value="TPR_rpt"/>
</dbReference>
<dbReference type="GO" id="GO:0009253">
    <property type="term" value="P:peptidoglycan catabolic process"/>
    <property type="evidence" value="ECO:0007669"/>
    <property type="project" value="InterPro"/>
</dbReference>
<evidence type="ECO:0000256" key="5">
    <source>
        <dbReference type="SAM" id="MobiDB-lite"/>
    </source>
</evidence>
<organism evidence="7 8">
    <name type="scientific">Desulfobotulus mexicanus</name>
    <dbReference type="NCBI Taxonomy" id="2586642"/>
    <lineage>
        <taxon>Bacteria</taxon>
        <taxon>Pseudomonadati</taxon>
        <taxon>Thermodesulfobacteriota</taxon>
        <taxon>Desulfobacteria</taxon>
        <taxon>Desulfobacterales</taxon>
        <taxon>Desulfobacteraceae</taxon>
        <taxon>Desulfobotulus</taxon>
    </lineage>
</organism>
<dbReference type="Gene3D" id="3.40.630.40">
    <property type="entry name" value="Zn-dependent exopeptidases"/>
    <property type="match status" value="1"/>
</dbReference>
<keyword evidence="3" id="KW-0378">Hydrolase</keyword>
<dbReference type="InterPro" id="IPR050695">
    <property type="entry name" value="N-acetylmuramoyl_amidase_3"/>
</dbReference>
<accession>A0A5S5MCG0</accession>
<gene>
    <name evidence="7" type="ORF">FIM25_15245</name>
</gene>
<dbReference type="OrthoDB" id="9806267at2"/>
<dbReference type="GO" id="GO:0030288">
    <property type="term" value="C:outer membrane-bounded periplasmic space"/>
    <property type="evidence" value="ECO:0007669"/>
    <property type="project" value="TreeGrafter"/>
</dbReference>
<proteinExistence type="predicted"/>
<dbReference type="PANTHER" id="PTHR30404">
    <property type="entry name" value="N-ACETYLMURAMOYL-L-ALANINE AMIDASE"/>
    <property type="match status" value="1"/>
</dbReference>
<dbReference type="Gene3D" id="1.25.40.10">
    <property type="entry name" value="Tetratricopeptide repeat domain"/>
    <property type="match status" value="1"/>
</dbReference>
<keyword evidence="8" id="KW-1185">Reference proteome</keyword>
<reference evidence="7 8" key="1">
    <citation type="submission" date="2019-06" db="EMBL/GenBank/DDBJ databases">
        <title>Desulfobotulus mexicanus sp. nov., a novel sulfate-reducing bacterium isolated from the sediment of an alkaline crater lake in Mexico.</title>
        <authorList>
            <person name="Hirschler-Rea A."/>
        </authorList>
    </citation>
    <scope>NUCLEOTIDE SEQUENCE [LARGE SCALE GENOMIC DNA]</scope>
    <source>
        <strain evidence="7 8">PAR22N</strain>
    </source>
</reference>
<dbReference type="CDD" id="cd02696">
    <property type="entry name" value="MurNAc-LAA"/>
    <property type="match status" value="1"/>
</dbReference>
<dbReference type="FunFam" id="3.40.630.40:FF:000005">
    <property type="entry name" value="N-acetylmuramoyl-L-alanine amidase (AmiA)"/>
    <property type="match status" value="1"/>
</dbReference>
<dbReference type="EMBL" id="VDMB01000031">
    <property type="protein sequence ID" value="TYT73402.1"/>
    <property type="molecule type" value="Genomic_DNA"/>
</dbReference>
<comment type="caution">
    <text evidence="7">The sequence shown here is derived from an EMBL/GenBank/DDBJ whole genome shotgun (WGS) entry which is preliminary data.</text>
</comment>